<reference evidence="3 4" key="1">
    <citation type="journal article" date="2021" name="Sci. Rep.">
        <title>The genome of the diatom Chaetoceros tenuissimus carries an ancient integrated fragment of an extant virus.</title>
        <authorList>
            <person name="Hongo Y."/>
            <person name="Kimura K."/>
            <person name="Takaki Y."/>
            <person name="Yoshida Y."/>
            <person name="Baba S."/>
            <person name="Kobayashi G."/>
            <person name="Nagasaki K."/>
            <person name="Hano T."/>
            <person name="Tomaru Y."/>
        </authorList>
    </citation>
    <scope>NUCLEOTIDE SEQUENCE [LARGE SCALE GENOMIC DNA]</scope>
    <source>
        <strain evidence="3 4">NIES-3715</strain>
    </source>
</reference>
<dbReference type="SUPFAM" id="SSF48403">
    <property type="entry name" value="Ankyrin repeat"/>
    <property type="match status" value="1"/>
</dbReference>
<keyword evidence="4" id="KW-1185">Reference proteome</keyword>
<feature type="coiled-coil region" evidence="1">
    <location>
        <begin position="343"/>
        <end position="374"/>
    </location>
</feature>
<evidence type="ECO:0000256" key="1">
    <source>
        <dbReference type="SAM" id="Coils"/>
    </source>
</evidence>
<evidence type="ECO:0000313" key="4">
    <source>
        <dbReference type="Proteomes" id="UP001054902"/>
    </source>
</evidence>
<dbReference type="EMBL" id="BLLK01000019">
    <property type="protein sequence ID" value="GFH44459.1"/>
    <property type="molecule type" value="Genomic_DNA"/>
</dbReference>
<evidence type="ECO:0000256" key="2">
    <source>
        <dbReference type="SAM" id="MobiDB-lite"/>
    </source>
</evidence>
<feature type="region of interest" description="Disordered" evidence="2">
    <location>
        <begin position="314"/>
        <end position="342"/>
    </location>
</feature>
<dbReference type="InterPro" id="IPR036770">
    <property type="entry name" value="Ankyrin_rpt-contain_sf"/>
</dbReference>
<feature type="compositionally biased region" description="Basic and acidic residues" evidence="2">
    <location>
        <begin position="314"/>
        <end position="323"/>
    </location>
</feature>
<evidence type="ECO:0000313" key="3">
    <source>
        <dbReference type="EMBL" id="GFH44459.1"/>
    </source>
</evidence>
<dbReference type="Gene3D" id="1.25.40.20">
    <property type="entry name" value="Ankyrin repeat-containing domain"/>
    <property type="match status" value="1"/>
</dbReference>
<proteinExistence type="predicted"/>
<protein>
    <submittedName>
        <fullName evidence="3">Uncharacterized protein</fullName>
    </submittedName>
</protein>
<sequence length="377" mass="43305">MQDGKGNTILHQLSQQNYVSEEYWKILAFETEINVMRNKDDKTALDLAYESETWNCIDILIFVEDQHGKTALHKACEGIEYDQIKMCLEAGGKELLMKQDAEGNSALHMLPTCCESHKKHFDCVQDMIKFGGKDLLHITNDEGDKPSLTSSIFQNIELQVDSEQTNTQQLLQAEIENLKKELIGEGKRGKHEIEIVKKLHEEGMVALEEKEIEILRLQEVEISMKADLDSQKLIIEKFQLELQQQTEVGEKVEEAYLTRIRKTEKSNKRLQRGIFAQNEIIEKKEEKIMSLEEVISAKEHENIVLKKEIKTLKSKRSRGEKGSGETPSKRSKTNDTTGSAFQTAFLESEIEELIEELKKEKESHARTLTRLENARNS</sequence>
<gene>
    <name evidence="3" type="ORF">CTEN210_00933</name>
</gene>
<dbReference type="AlphaFoldDB" id="A0AAD3CGH5"/>
<name>A0AAD3CGH5_9STRA</name>
<accession>A0AAD3CGH5</accession>
<dbReference type="Proteomes" id="UP001054902">
    <property type="component" value="Unassembled WGS sequence"/>
</dbReference>
<comment type="caution">
    <text evidence="3">The sequence shown here is derived from an EMBL/GenBank/DDBJ whole genome shotgun (WGS) entry which is preliminary data.</text>
</comment>
<organism evidence="3 4">
    <name type="scientific">Chaetoceros tenuissimus</name>
    <dbReference type="NCBI Taxonomy" id="426638"/>
    <lineage>
        <taxon>Eukaryota</taxon>
        <taxon>Sar</taxon>
        <taxon>Stramenopiles</taxon>
        <taxon>Ochrophyta</taxon>
        <taxon>Bacillariophyta</taxon>
        <taxon>Coscinodiscophyceae</taxon>
        <taxon>Chaetocerotophycidae</taxon>
        <taxon>Chaetocerotales</taxon>
        <taxon>Chaetocerotaceae</taxon>
        <taxon>Chaetoceros</taxon>
    </lineage>
</organism>
<keyword evidence="1" id="KW-0175">Coiled coil</keyword>